<protein>
    <submittedName>
        <fullName evidence="2">Uncharacterized protein</fullName>
    </submittedName>
</protein>
<gene>
    <name evidence="2" type="ORF">FTUN_3216</name>
</gene>
<reference evidence="3" key="1">
    <citation type="submission" date="2020-05" db="EMBL/GenBank/DDBJ databases">
        <title>Frigoriglobus tundricola gen. nov., sp. nov., a psychrotolerant cellulolytic planctomycete of the family Gemmataceae with two divergent copies of 16S rRNA gene.</title>
        <authorList>
            <person name="Kulichevskaya I.S."/>
            <person name="Ivanova A.A."/>
            <person name="Naumoff D.G."/>
            <person name="Beletsky A.V."/>
            <person name="Rijpstra W.I.C."/>
            <person name="Sinninghe Damste J.S."/>
            <person name="Mardanov A.V."/>
            <person name="Ravin N.V."/>
            <person name="Dedysh S.N."/>
        </authorList>
    </citation>
    <scope>NUCLEOTIDE SEQUENCE [LARGE SCALE GENOMIC DNA]</scope>
    <source>
        <strain evidence="3">PL17</strain>
    </source>
</reference>
<dbReference type="EMBL" id="CP053452">
    <property type="protein sequence ID" value="QJW95662.1"/>
    <property type="molecule type" value="Genomic_DNA"/>
</dbReference>
<dbReference type="RefSeq" id="WP_171471407.1">
    <property type="nucleotide sequence ID" value="NZ_CP053452.2"/>
</dbReference>
<feature type="region of interest" description="Disordered" evidence="1">
    <location>
        <begin position="189"/>
        <end position="220"/>
    </location>
</feature>
<dbReference type="AlphaFoldDB" id="A0A6M5YRR2"/>
<keyword evidence="3" id="KW-1185">Reference proteome</keyword>
<evidence type="ECO:0000256" key="1">
    <source>
        <dbReference type="SAM" id="MobiDB-lite"/>
    </source>
</evidence>
<name>A0A6M5YRR2_9BACT</name>
<organism evidence="2 3">
    <name type="scientific">Frigoriglobus tundricola</name>
    <dbReference type="NCBI Taxonomy" id="2774151"/>
    <lineage>
        <taxon>Bacteria</taxon>
        <taxon>Pseudomonadati</taxon>
        <taxon>Planctomycetota</taxon>
        <taxon>Planctomycetia</taxon>
        <taxon>Gemmatales</taxon>
        <taxon>Gemmataceae</taxon>
        <taxon>Frigoriglobus</taxon>
    </lineage>
</organism>
<dbReference type="Proteomes" id="UP000503447">
    <property type="component" value="Chromosome"/>
</dbReference>
<dbReference type="KEGG" id="ftj:FTUN_3216"/>
<sequence length="311" mass="33506">MFFWLVVVGAVLLVGVVGCCGGLFLIMPDTKWQTHESKEGGFKVELPSKPHPDVARAADLQLEKGTKAEGTILLKRGGVRFVVIYRDIGSAKQRRKTDEQELNDRIDRLQRVLEAEQISSNPITVNGFPGREVTLQTRKYGWHAVRVIVADTRLYILFAGGGVALPGDPMVYRFLNSFEITEPELLQEGKRREQQAKLAPDAPKPGGDEKANPWKGRDDTEVADVAPGRAAEEAQKAQAAAKNLRGAAAEVAAFALTRAAEEAQAARDAAPVAPPVEVAPHPRPVGDSSSPSAVAPAAAVEVAPHPRPVRN</sequence>
<feature type="compositionally biased region" description="Low complexity" evidence="1">
    <location>
        <begin position="266"/>
        <end position="303"/>
    </location>
</feature>
<accession>A0A6M5YRR2</accession>
<feature type="compositionally biased region" description="Basic and acidic residues" evidence="1">
    <location>
        <begin position="206"/>
        <end position="220"/>
    </location>
</feature>
<feature type="region of interest" description="Disordered" evidence="1">
    <location>
        <begin position="260"/>
        <end position="311"/>
    </location>
</feature>
<evidence type="ECO:0000313" key="2">
    <source>
        <dbReference type="EMBL" id="QJW95662.1"/>
    </source>
</evidence>
<proteinExistence type="predicted"/>
<evidence type="ECO:0000313" key="3">
    <source>
        <dbReference type="Proteomes" id="UP000503447"/>
    </source>
</evidence>